<sequence>MGFDRRVTLRCLCEDLNTDWGNHAEQQGFLNLRRLILDGASTSSIAEAMKSLHPGGRADHPLVNSFIAAFADDSSEISREGISGLTDPMWWKQKSTRWRGAATDVECPGRERREVWLCAGGLRVAKDDRDFYAQFTQRLQRHGAGRYLPSEDDRRLQEVEATVASLEAWKAQLRLAVLIGVHESLTRQESTMVHVANPKVGSDELLFHLTIDVGVASDGSDQLVEAVLSFTAPEREHQAVANLGIDTLRSTLNTASDEWRVTPGAADGQIWSALVAPETVDASRQCADAGELPEEIANRTLLLGVTSHYVRKPSIVEGYINGEPVPALCGVWFVPTTAPDGLPECAQCIDAHSTLRN</sequence>
<accession>A0A6H9WM64</accession>
<gene>
    <name evidence="1" type="ORF">F8O04_12240</name>
</gene>
<reference evidence="1 2" key="1">
    <citation type="submission" date="2019-09" db="EMBL/GenBank/DDBJ databases">
        <title>Phylogeny of genus Pseudoclavibacter and closely related genus.</title>
        <authorList>
            <person name="Li Y."/>
        </authorList>
    </citation>
    <scope>NUCLEOTIDE SEQUENCE [LARGE SCALE GENOMIC DNA]</scope>
    <source>
        <strain evidence="1 2">EGI 60007</strain>
    </source>
</reference>
<dbReference type="Proteomes" id="UP000431744">
    <property type="component" value="Unassembled WGS sequence"/>
</dbReference>
<dbReference type="InterPro" id="IPR021400">
    <property type="entry name" value="DUF3039"/>
</dbReference>
<dbReference type="AlphaFoldDB" id="A0A6H9WM64"/>
<protein>
    <submittedName>
        <fullName evidence="1">DUF3039 domain-containing protein</fullName>
    </submittedName>
</protein>
<dbReference type="EMBL" id="WBJY01000003">
    <property type="protein sequence ID" value="KAB1647788.1"/>
    <property type="molecule type" value="Genomic_DNA"/>
</dbReference>
<dbReference type="OrthoDB" id="4075286at2"/>
<dbReference type="Pfam" id="PF11238">
    <property type="entry name" value="DUF3039"/>
    <property type="match status" value="1"/>
</dbReference>
<dbReference type="RefSeq" id="WP_158029681.1">
    <property type="nucleotide sequence ID" value="NZ_BMHG01000001.1"/>
</dbReference>
<comment type="caution">
    <text evidence="1">The sequence shown here is derived from an EMBL/GenBank/DDBJ whole genome shotgun (WGS) entry which is preliminary data.</text>
</comment>
<evidence type="ECO:0000313" key="2">
    <source>
        <dbReference type="Proteomes" id="UP000431744"/>
    </source>
</evidence>
<keyword evidence="2" id="KW-1185">Reference proteome</keyword>
<name>A0A6H9WM64_9MICO</name>
<proteinExistence type="predicted"/>
<evidence type="ECO:0000313" key="1">
    <source>
        <dbReference type="EMBL" id="KAB1647788.1"/>
    </source>
</evidence>
<organism evidence="1 2">
    <name type="scientific">Pseudoclavibacter endophyticus</name>
    <dbReference type="NCBI Taxonomy" id="1778590"/>
    <lineage>
        <taxon>Bacteria</taxon>
        <taxon>Bacillati</taxon>
        <taxon>Actinomycetota</taxon>
        <taxon>Actinomycetes</taxon>
        <taxon>Micrococcales</taxon>
        <taxon>Microbacteriaceae</taxon>
        <taxon>Pseudoclavibacter</taxon>
    </lineage>
</organism>